<evidence type="ECO:0000313" key="1">
    <source>
        <dbReference type="EMBL" id="KAE8396618.1"/>
    </source>
</evidence>
<sequence length="122" mass="13313">MGKNIIQTLPDLSGSSLLLDKAVVALSTAFLAKQNQDKHLLLYSTKIYSNAIQVLNSRISSGEKVGKDVLYTTIIFQLYELINCSPPRFGAWIAYVQGSSIAAINQCSDQDEESVASTLFLP</sequence>
<gene>
    <name evidence="1" type="ORF">BDV23DRAFT_2627</name>
</gene>
<protein>
    <submittedName>
        <fullName evidence="1">Uncharacterized protein</fullName>
    </submittedName>
</protein>
<dbReference type="AlphaFoldDB" id="A0A5N7CSM6"/>
<reference evidence="1" key="1">
    <citation type="submission" date="2019-04" db="EMBL/GenBank/DDBJ databases">
        <title>Friends and foes A comparative genomics studyof 23 Aspergillus species from section Flavi.</title>
        <authorList>
            <consortium name="DOE Joint Genome Institute"/>
            <person name="Kjaerbolling I."/>
            <person name="Vesth T."/>
            <person name="Frisvad J.C."/>
            <person name="Nybo J.L."/>
            <person name="Theobald S."/>
            <person name="Kildgaard S."/>
            <person name="Isbrandt T."/>
            <person name="Kuo A."/>
            <person name="Sato A."/>
            <person name="Lyhne E.K."/>
            <person name="Kogle M.E."/>
            <person name="Wiebenga A."/>
            <person name="Kun R.S."/>
            <person name="Lubbers R.J."/>
            <person name="Makela M.R."/>
            <person name="Barry K."/>
            <person name="Chovatia M."/>
            <person name="Clum A."/>
            <person name="Daum C."/>
            <person name="Haridas S."/>
            <person name="He G."/>
            <person name="LaButti K."/>
            <person name="Lipzen A."/>
            <person name="Mondo S."/>
            <person name="Riley R."/>
            <person name="Salamov A."/>
            <person name="Simmons B.A."/>
            <person name="Magnuson J.K."/>
            <person name="Henrissat B."/>
            <person name="Mortensen U.H."/>
            <person name="Larsen T.O."/>
            <person name="Devries R.P."/>
            <person name="Grigoriev I.V."/>
            <person name="Machida M."/>
            <person name="Baker S.E."/>
            <person name="Andersen M.R."/>
        </authorList>
    </citation>
    <scope>NUCLEOTIDE SEQUENCE [LARGE SCALE GENOMIC DNA]</scope>
    <source>
        <strain evidence="1">IBT 14317</strain>
    </source>
</reference>
<dbReference type="Proteomes" id="UP000326877">
    <property type="component" value="Unassembled WGS sequence"/>
</dbReference>
<name>A0A5N7CSM6_PETAA</name>
<dbReference type="EMBL" id="ML735214">
    <property type="protein sequence ID" value="KAE8396618.1"/>
    <property type="molecule type" value="Genomic_DNA"/>
</dbReference>
<dbReference type="OrthoDB" id="4491390at2759"/>
<dbReference type="PANTHER" id="PTHR38111:SF11">
    <property type="entry name" value="TRANSCRIPTION FACTOR DOMAIN-CONTAINING PROTEIN-RELATED"/>
    <property type="match status" value="1"/>
</dbReference>
<dbReference type="PANTHER" id="PTHR38111">
    <property type="entry name" value="ZN(2)-C6 FUNGAL-TYPE DOMAIN-CONTAINING PROTEIN-RELATED"/>
    <property type="match status" value="1"/>
</dbReference>
<organism evidence="1">
    <name type="scientific">Petromyces alliaceus</name>
    <name type="common">Aspergillus alliaceus</name>
    <dbReference type="NCBI Taxonomy" id="209559"/>
    <lineage>
        <taxon>Eukaryota</taxon>
        <taxon>Fungi</taxon>
        <taxon>Dikarya</taxon>
        <taxon>Ascomycota</taxon>
        <taxon>Pezizomycotina</taxon>
        <taxon>Eurotiomycetes</taxon>
        <taxon>Eurotiomycetidae</taxon>
        <taxon>Eurotiales</taxon>
        <taxon>Aspergillaceae</taxon>
        <taxon>Aspergillus</taxon>
        <taxon>Aspergillus subgen. Circumdati</taxon>
    </lineage>
</organism>
<dbReference type="InterPro" id="IPR053178">
    <property type="entry name" value="Osmoadaptation_assoc"/>
</dbReference>
<proteinExistence type="predicted"/>
<accession>A0A5N7CSM6</accession>